<reference evidence="2" key="1">
    <citation type="journal article" date="2019" name="Int. J. Syst. Evol. Microbiol.">
        <title>The Global Catalogue of Microorganisms (GCM) 10K type strain sequencing project: providing services to taxonomists for standard genome sequencing and annotation.</title>
        <authorList>
            <consortium name="The Broad Institute Genomics Platform"/>
            <consortium name="The Broad Institute Genome Sequencing Center for Infectious Disease"/>
            <person name="Wu L."/>
            <person name="Ma J."/>
        </authorList>
    </citation>
    <scope>NUCLEOTIDE SEQUENCE [LARGE SCALE GENOMIC DNA]</scope>
    <source>
        <strain evidence="2">CCUG 49560</strain>
    </source>
</reference>
<accession>A0ABV9EI70</accession>
<evidence type="ECO:0000313" key="2">
    <source>
        <dbReference type="Proteomes" id="UP001595891"/>
    </source>
</evidence>
<evidence type="ECO:0000313" key="1">
    <source>
        <dbReference type="EMBL" id="MFC4589122.1"/>
    </source>
</evidence>
<dbReference type="Pfam" id="PF08922">
    <property type="entry name" value="DUF1905"/>
    <property type="match status" value="1"/>
</dbReference>
<dbReference type="Gene3D" id="2.40.30.100">
    <property type="entry name" value="AF2212/PG0164-like"/>
    <property type="match status" value="1"/>
</dbReference>
<dbReference type="Pfam" id="PF13376">
    <property type="entry name" value="OmdA"/>
    <property type="match status" value="1"/>
</dbReference>
<name>A0ABV9EI70_9ACTN</name>
<dbReference type="InterPro" id="IPR037079">
    <property type="entry name" value="AF2212/PG0164-like_sf"/>
</dbReference>
<comment type="caution">
    <text evidence="1">The sequence shown here is derived from an EMBL/GenBank/DDBJ whole genome shotgun (WGS) entry which is preliminary data.</text>
</comment>
<gene>
    <name evidence="1" type="ORF">ACFO8L_23735</name>
</gene>
<dbReference type="SUPFAM" id="SSF141694">
    <property type="entry name" value="AF2212/PG0164-like"/>
    <property type="match status" value="1"/>
</dbReference>
<dbReference type="RefSeq" id="WP_262849763.1">
    <property type="nucleotide sequence ID" value="NZ_JANZYP010000090.1"/>
</dbReference>
<dbReference type="Proteomes" id="UP001595891">
    <property type="component" value="Unassembled WGS sequence"/>
</dbReference>
<proteinExistence type="predicted"/>
<dbReference type="InterPro" id="IPR015018">
    <property type="entry name" value="DUF1905"/>
</dbReference>
<sequence length="148" mass="15990">MRFSTTIRSAGKTATGIAVPAEIVTALGSGKRPAVRVTLGEHTYRTTVAPMGGEFLIPVSAEVREKAGVAAGDAVDVEIELDTEPREVTVPQDLAEALDGAPSARRRFDALSYSNKRRYVLAVEGAKAPETRRRRIDKTITELNDDRP</sequence>
<protein>
    <submittedName>
        <fullName evidence="1">YdeI/OmpD-associated family protein</fullName>
    </submittedName>
</protein>
<dbReference type="EMBL" id="JBHSFN010000015">
    <property type="protein sequence ID" value="MFC4589122.1"/>
    <property type="molecule type" value="Genomic_DNA"/>
</dbReference>
<keyword evidence="2" id="KW-1185">Reference proteome</keyword>
<organism evidence="1 2">
    <name type="scientific">Sphaerisporangium corydalis</name>
    <dbReference type="NCBI Taxonomy" id="1441875"/>
    <lineage>
        <taxon>Bacteria</taxon>
        <taxon>Bacillati</taxon>
        <taxon>Actinomycetota</taxon>
        <taxon>Actinomycetes</taxon>
        <taxon>Streptosporangiales</taxon>
        <taxon>Streptosporangiaceae</taxon>
        <taxon>Sphaerisporangium</taxon>
    </lineage>
</organism>